<keyword evidence="1" id="KW-0472">Membrane</keyword>
<keyword evidence="1" id="KW-0812">Transmembrane</keyword>
<reference evidence="2" key="1">
    <citation type="journal article" date="2020" name="Nature">
        <title>Giant virus diversity and host interactions through global metagenomics.</title>
        <authorList>
            <person name="Schulz F."/>
            <person name="Roux S."/>
            <person name="Paez-Espino D."/>
            <person name="Jungbluth S."/>
            <person name="Walsh D.A."/>
            <person name="Denef V.J."/>
            <person name="McMahon K.D."/>
            <person name="Konstantinidis K.T."/>
            <person name="Eloe-Fadrosh E.A."/>
            <person name="Kyrpides N.C."/>
            <person name="Woyke T."/>
        </authorList>
    </citation>
    <scope>NUCLEOTIDE SEQUENCE</scope>
    <source>
        <strain evidence="2">GVMAG-M-3300027708-5</strain>
    </source>
</reference>
<dbReference type="AlphaFoldDB" id="A0A6C0JID8"/>
<proteinExistence type="predicted"/>
<accession>A0A6C0JID8</accession>
<dbReference type="Gene3D" id="2.60.120.200">
    <property type="match status" value="1"/>
</dbReference>
<dbReference type="InterPro" id="IPR013320">
    <property type="entry name" value="ConA-like_dom_sf"/>
</dbReference>
<feature type="transmembrane region" description="Helical" evidence="1">
    <location>
        <begin position="138"/>
        <end position="157"/>
    </location>
</feature>
<keyword evidence="1" id="KW-1133">Transmembrane helix</keyword>
<dbReference type="SUPFAM" id="SSF49899">
    <property type="entry name" value="Concanavalin A-like lectins/glucanases"/>
    <property type="match status" value="1"/>
</dbReference>
<dbReference type="EMBL" id="MN740404">
    <property type="protein sequence ID" value="QHU04791.1"/>
    <property type="molecule type" value="Genomic_DNA"/>
</dbReference>
<name>A0A6C0JID8_9ZZZZ</name>
<feature type="transmembrane region" description="Helical" evidence="1">
    <location>
        <begin position="271"/>
        <end position="291"/>
    </location>
</feature>
<feature type="transmembrane region" description="Helical" evidence="1">
    <location>
        <begin position="46"/>
        <end position="65"/>
    </location>
</feature>
<feature type="transmembrane region" description="Helical" evidence="1">
    <location>
        <begin position="209"/>
        <end position="228"/>
    </location>
</feature>
<dbReference type="Pfam" id="PF13385">
    <property type="entry name" value="Laminin_G_3"/>
    <property type="match status" value="1"/>
</dbReference>
<feature type="transmembrane region" description="Helical" evidence="1">
    <location>
        <begin position="98"/>
        <end position="118"/>
    </location>
</feature>
<feature type="transmembrane region" description="Helical" evidence="1">
    <location>
        <begin position="240"/>
        <end position="259"/>
    </location>
</feature>
<organism evidence="2">
    <name type="scientific">viral metagenome</name>
    <dbReference type="NCBI Taxonomy" id="1070528"/>
    <lineage>
        <taxon>unclassified sequences</taxon>
        <taxon>metagenomes</taxon>
        <taxon>organismal metagenomes</taxon>
    </lineage>
</organism>
<protein>
    <submittedName>
        <fullName evidence="2">Uncharacterized protein</fullName>
    </submittedName>
</protein>
<evidence type="ECO:0000256" key="1">
    <source>
        <dbReference type="SAM" id="Phobius"/>
    </source>
</evidence>
<feature type="transmembrane region" description="Helical" evidence="1">
    <location>
        <begin position="12"/>
        <end position="34"/>
    </location>
</feature>
<sequence>MPGQIQNDNKDIGFVIALFFPILIIISGFSFVSMVSLDNSNVIKTFISLILFWLSLVIILVFLLISNNKLDHKDLDPKNTNFMKNLVNSIGQDEPSKIGFIVMTTLIVFVFLVSRIWYARQSGVQAPTLSSIPPLSAIPAMIFSLITSLFSTLNQLFVDFFKNITKELTSSEEMQGAFIRYAGLYGFIFMVGVILYIASTDPAALTTKAYVYTFSIIIPLVLLIGFVVPFSTTQRSATSTFLLIGVIMAVMTAIFYAYSSMNAQTYAAVSYILNFIMIIIVLIGLAIFFYIFSNYLKSIEGFVGFFIYFLFYIPCLIIDFANYILNEFKMTSRPVYFLFVIEIILILLYIYLPKLIKLANQSSNVTVLLADSAFLDDHQVIGNSNQLKMTNQTTSIDKSSGYLNISTNNLSTNKTFEYRRTYAISMWTYLNIQPPNNISYSQETQIFNYGNGKPKITYFNNTSTDKSKDKYTIYFSNNKIAPNTYELTLPSQKWNNIVFNYYSDKADLFINGNLERTFKYVDNMPIYLATDVVEIGSKNGLDGAISNIRYYNNPLTKTQITSTYNLLVNKNPPTFET</sequence>
<evidence type="ECO:0000313" key="2">
    <source>
        <dbReference type="EMBL" id="QHU04791.1"/>
    </source>
</evidence>
<feature type="transmembrane region" description="Helical" evidence="1">
    <location>
        <begin position="303"/>
        <end position="323"/>
    </location>
</feature>
<feature type="transmembrane region" description="Helical" evidence="1">
    <location>
        <begin position="335"/>
        <end position="352"/>
    </location>
</feature>
<feature type="transmembrane region" description="Helical" evidence="1">
    <location>
        <begin position="178"/>
        <end position="197"/>
    </location>
</feature>